<comment type="catalytic activity">
    <reaction evidence="2">
        <text>a beta-lactam + H2O = a substituted beta-amino acid</text>
        <dbReference type="Rhea" id="RHEA:20401"/>
        <dbReference type="ChEBI" id="CHEBI:15377"/>
        <dbReference type="ChEBI" id="CHEBI:35627"/>
        <dbReference type="ChEBI" id="CHEBI:140347"/>
        <dbReference type="EC" id="3.5.2.6"/>
    </reaction>
</comment>
<evidence type="ECO:0000256" key="4">
    <source>
        <dbReference type="ARBA" id="ARBA00004571"/>
    </source>
</evidence>
<dbReference type="EC" id="3.5.2.6" evidence="7"/>
<evidence type="ECO:0000256" key="22">
    <source>
        <dbReference type="ARBA" id="ARBA00032375"/>
    </source>
</evidence>
<keyword evidence="14" id="KW-0378">Hydrolase</keyword>
<keyword evidence="12 24" id="KW-0479">Metal-binding</keyword>
<evidence type="ECO:0000256" key="20">
    <source>
        <dbReference type="ARBA" id="ARBA00023237"/>
    </source>
</evidence>
<evidence type="ECO:0000256" key="11">
    <source>
        <dbReference type="ARBA" id="ARBA00022692"/>
    </source>
</evidence>
<keyword evidence="20" id="KW-0998">Cell outer membrane</keyword>
<dbReference type="GO" id="GO:0046872">
    <property type="term" value="F:metal ion binding"/>
    <property type="evidence" value="ECO:0007669"/>
    <property type="project" value="UniProtKB-KW"/>
</dbReference>
<dbReference type="GO" id="GO:0004623">
    <property type="term" value="F:phospholipase A2 activity"/>
    <property type="evidence" value="ECO:0007669"/>
    <property type="project" value="UniProtKB-EC"/>
</dbReference>
<dbReference type="RefSeq" id="WP_194369896.1">
    <property type="nucleotide sequence ID" value="NZ_CP054492.1"/>
</dbReference>
<comment type="similarity">
    <text evidence="5">Belongs to the phospholipase A1 family.</text>
</comment>
<evidence type="ECO:0000313" key="26">
    <source>
        <dbReference type="Proteomes" id="UP000593994"/>
    </source>
</evidence>
<keyword evidence="21" id="KW-0046">Antibiotic resistance</keyword>
<proteinExistence type="inferred from homology"/>
<feature type="active site" description="Proton acceptor" evidence="23">
    <location>
        <position position="231"/>
    </location>
</feature>
<feature type="active site" description="Nucleophile" evidence="23">
    <location>
        <position position="233"/>
    </location>
</feature>
<feature type="binding site" description="in dimeric form" evidence="24">
    <location>
        <position position="195"/>
    </location>
    <ligand>
        <name>Ca(2+)</name>
        <dbReference type="ChEBI" id="CHEBI:29108"/>
        <label>1</label>
    </ligand>
</feature>
<protein>
    <recommendedName>
        <fullName evidence="22">Phosphatidylcholine 1-acylhydrolase</fullName>
        <ecNumber evidence="8">3.1.1.32</ecNumber>
        <ecNumber evidence="9">3.1.1.4</ecNumber>
        <ecNumber evidence="7">3.5.2.6</ecNumber>
    </recommendedName>
</protein>
<keyword evidence="18" id="KW-0472">Membrane</keyword>
<evidence type="ECO:0000256" key="18">
    <source>
        <dbReference type="ARBA" id="ARBA00023136"/>
    </source>
</evidence>
<dbReference type="GO" id="GO:0016042">
    <property type="term" value="P:lipid catabolic process"/>
    <property type="evidence" value="ECO:0007669"/>
    <property type="project" value="UniProtKB-KW"/>
</dbReference>
<dbReference type="Gene3D" id="1.25.40.10">
    <property type="entry name" value="Tetratricopeptide repeat domain"/>
    <property type="match status" value="1"/>
</dbReference>
<keyword evidence="26" id="KW-1185">Reference proteome</keyword>
<evidence type="ECO:0000256" key="15">
    <source>
        <dbReference type="ARBA" id="ARBA00022837"/>
    </source>
</evidence>
<comment type="subunit">
    <text evidence="6">Homodimer; dimerization is reversible, and the dimeric form is the active one.</text>
</comment>
<dbReference type="InterPro" id="IPR006597">
    <property type="entry name" value="Sel1-like"/>
</dbReference>
<dbReference type="PRINTS" id="PR01486">
    <property type="entry name" value="PHPHLIPASEA1"/>
</dbReference>
<feature type="binding site" description="in dimeric form" evidence="24">
    <location>
        <position position="273"/>
    </location>
    <ligand>
        <name>Ca(2+)</name>
        <dbReference type="ChEBI" id="CHEBI:29108"/>
        <label>1</label>
    </ligand>
</feature>
<keyword evidence="11" id="KW-0812">Transmembrane</keyword>
<organism evidence="25 26">
    <name type="scientific">Candidatus Sulfurimonas baltica</name>
    <dbReference type="NCBI Taxonomy" id="2740404"/>
    <lineage>
        <taxon>Bacteria</taxon>
        <taxon>Pseudomonadati</taxon>
        <taxon>Campylobacterota</taxon>
        <taxon>Epsilonproteobacteria</taxon>
        <taxon>Campylobacterales</taxon>
        <taxon>Sulfurimonadaceae</taxon>
        <taxon>Sulfurimonas</taxon>
    </lineage>
</organism>
<evidence type="ECO:0000256" key="1">
    <source>
        <dbReference type="ARBA" id="ARBA00000111"/>
    </source>
</evidence>
<dbReference type="InterPro" id="IPR011990">
    <property type="entry name" value="TPR-like_helical_dom_sf"/>
</dbReference>
<comment type="subcellular location">
    <subcellularLocation>
        <location evidence="4">Cell outer membrane</location>
        <topology evidence="4">Multi-pass membrane protein</topology>
    </subcellularLocation>
</comment>
<dbReference type="GO" id="GO:0009279">
    <property type="term" value="C:cell outer membrane"/>
    <property type="evidence" value="ECO:0007669"/>
    <property type="project" value="UniProtKB-SubCell"/>
</dbReference>
<reference evidence="25 26" key="1">
    <citation type="submission" date="2020-05" db="EMBL/GenBank/DDBJ databases">
        <title>Sulfurimonas marisnigri, sp. nov., and Sulfurimonas baltica, sp. nov., manganese oxide reducing chemolithoautotrophs of the class Epsilonproteobacteria isolated from the pelagic redoxclines of the Black and Baltic Seas and emended description of the genus Sulfurimonas.</title>
        <authorList>
            <person name="Henkel J.V."/>
            <person name="Laudan C."/>
            <person name="Werner J."/>
            <person name="Neu T."/>
            <person name="Plewe S."/>
            <person name="Sproer C."/>
            <person name="Bunk B."/>
            <person name="Schulz-Vogt H.N."/>
        </authorList>
    </citation>
    <scope>NUCLEOTIDE SEQUENCE [LARGE SCALE GENOMIC DNA]</scope>
    <source>
        <strain evidence="25 26">GD2</strain>
    </source>
</reference>
<evidence type="ECO:0000256" key="16">
    <source>
        <dbReference type="ARBA" id="ARBA00022963"/>
    </source>
</evidence>
<dbReference type="SUPFAM" id="SSF56931">
    <property type="entry name" value="Outer membrane phospholipase A (OMPLA)"/>
    <property type="match status" value="1"/>
</dbReference>
<keyword evidence="19" id="KW-1015">Disulfide bond</keyword>
<dbReference type="Pfam" id="PF02253">
    <property type="entry name" value="PLA1"/>
    <property type="match status" value="1"/>
</dbReference>
<keyword evidence="13" id="KW-0732">Signal</keyword>
<dbReference type="KEGG" id="sbal:HUE88_00095"/>
<evidence type="ECO:0000256" key="9">
    <source>
        <dbReference type="ARBA" id="ARBA00013278"/>
    </source>
</evidence>
<evidence type="ECO:0000256" key="24">
    <source>
        <dbReference type="PIRSR" id="PIRSR603187-2"/>
    </source>
</evidence>
<name>A0A7S7RN46_9BACT</name>
<keyword evidence="17" id="KW-0443">Lipid metabolism</keyword>
<evidence type="ECO:0000256" key="21">
    <source>
        <dbReference type="ARBA" id="ARBA00023251"/>
    </source>
</evidence>
<evidence type="ECO:0000256" key="13">
    <source>
        <dbReference type="ARBA" id="ARBA00022729"/>
    </source>
</evidence>
<feature type="binding site" description="in dimeric form" evidence="24">
    <location>
        <position position="236"/>
    </location>
    <ligand>
        <name>Ca(2+)</name>
        <dbReference type="ChEBI" id="CHEBI:29108"/>
        <label>1</label>
    </ligand>
</feature>
<evidence type="ECO:0000313" key="25">
    <source>
        <dbReference type="EMBL" id="QOY52136.1"/>
    </source>
</evidence>
<comment type="catalytic activity">
    <reaction evidence="3">
        <text>a 1,2-diacyl-sn-glycero-3-phosphocholine + H2O = a 1-acyl-sn-glycero-3-phosphocholine + a fatty acid + H(+)</text>
        <dbReference type="Rhea" id="RHEA:15801"/>
        <dbReference type="ChEBI" id="CHEBI:15377"/>
        <dbReference type="ChEBI" id="CHEBI:15378"/>
        <dbReference type="ChEBI" id="CHEBI:28868"/>
        <dbReference type="ChEBI" id="CHEBI:57643"/>
        <dbReference type="ChEBI" id="CHEBI:58168"/>
        <dbReference type="EC" id="3.1.1.4"/>
    </reaction>
</comment>
<evidence type="ECO:0000256" key="23">
    <source>
        <dbReference type="PIRSR" id="PIRSR603187-1"/>
    </source>
</evidence>
<keyword evidence="10" id="KW-1134">Transmembrane beta strand</keyword>
<evidence type="ECO:0000256" key="14">
    <source>
        <dbReference type="ARBA" id="ARBA00022801"/>
    </source>
</evidence>
<dbReference type="PANTHER" id="PTHR40457:SF1">
    <property type="entry name" value="PHOSPHOLIPASE A1"/>
    <property type="match status" value="1"/>
</dbReference>
<dbReference type="SUPFAM" id="SSF81901">
    <property type="entry name" value="HCP-like"/>
    <property type="match status" value="1"/>
</dbReference>
<dbReference type="AlphaFoldDB" id="A0A7S7RN46"/>
<evidence type="ECO:0000256" key="17">
    <source>
        <dbReference type="ARBA" id="ARBA00023098"/>
    </source>
</evidence>
<evidence type="ECO:0000256" key="8">
    <source>
        <dbReference type="ARBA" id="ARBA00013179"/>
    </source>
</evidence>
<dbReference type="PANTHER" id="PTHR40457">
    <property type="entry name" value="PHOSPHOLIPASE A1"/>
    <property type="match status" value="1"/>
</dbReference>
<dbReference type="InterPro" id="IPR036541">
    <property type="entry name" value="PLipase_A1_sf"/>
</dbReference>
<keyword evidence="16" id="KW-0442">Lipid degradation</keyword>
<evidence type="ECO:0000256" key="19">
    <source>
        <dbReference type="ARBA" id="ARBA00023157"/>
    </source>
</evidence>
<keyword evidence="15 24" id="KW-0106">Calcium</keyword>
<comment type="cofactor">
    <cofactor evidence="24">
        <name>Ca(2+)</name>
        <dbReference type="ChEBI" id="CHEBI:29108"/>
    </cofactor>
    <text evidence="24">Binds 1 Ca(2+) ion per monomer.</text>
</comment>
<accession>A0A7S7RN46</accession>
<dbReference type="EMBL" id="CP054492">
    <property type="protein sequence ID" value="QOY52136.1"/>
    <property type="molecule type" value="Genomic_DNA"/>
</dbReference>
<dbReference type="SMART" id="SM00671">
    <property type="entry name" value="SEL1"/>
    <property type="match status" value="1"/>
</dbReference>
<evidence type="ECO:0000256" key="3">
    <source>
        <dbReference type="ARBA" id="ARBA00001604"/>
    </source>
</evidence>
<evidence type="ECO:0000256" key="10">
    <source>
        <dbReference type="ARBA" id="ARBA00022452"/>
    </source>
</evidence>
<sequence>MKLFFAALLLALCLDASTKFEDAHAVYKKGDFKKSFEMFKKLAKDDSDAAYILAYMYEQGEGHEVDKEEASKWYKISSESYYKQAKYNYSREIEKEQKKLYTSLDRLDQNETEDTIRQYSQSLYNFKAHNANYFLPISYRYDGDYANTNGHKAKEIETEFQISVKFDVAANILGLNEIYSIAYTQKSFWQFYSDSAFFRETNYNPEVFVMFPTSELSDGRLIKSIRLAIAHESNGRGGDEERSWNFFSGSFLLQYKTLFAELKLWTRLPDTNDYNPDLIDYMGHGHIKFMVPYKKHLLELKLKYSYSNKGAAEINYSYPAFGRDDLFLYVKLFSGYGESLIDYNNRIKKFAIGFSISR</sequence>
<dbReference type="Gene3D" id="2.40.230.10">
    <property type="entry name" value="Phospholipase A1"/>
    <property type="match status" value="1"/>
</dbReference>
<evidence type="ECO:0000256" key="2">
    <source>
        <dbReference type="ARBA" id="ARBA00001526"/>
    </source>
</evidence>
<evidence type="ECO:0000256" key="12">
    <source>
        <dbReference type="ARBA" id="ARBA00022723"/>
    </source>
</evidence>
<evidence type="ECO:0000256" key="7">
    <source>
        <dbReference type="ARBA" id="ARBA00012865"/>
    </source>
</evidence>
<dbReference type="EC" id="3.1.1.32" evidence="8"/>
<comment type="catalytic activity">
    <reaction evidence="1">
        <text>a 1,2-diacyl-sn-glycero-3-phosphocholine + H2O = a 2-acyl-sn-glycero-3-phosphocholine + a fatty acid + H(+)</text>
        <dbReference type="Rhea" id="RHEA:18689"/>
        <dbReference type="ChEBI" id="CHEBI:15377"/>
        <dbReference type="ChEBI" id="CHEBI:15378"/>
        <dbReference type="ChEBI" id="CHEBI:28868"/>
        <dbReference type="ChEBI" id="CHEBI:57643"/>
        <dbReference type="ChEBI" id="CHEBI:57875"/>
        <dbReference type="EC" id="3.1.1.32"/>
    </reaction>
</comment>
<dbReference type="InterPro" id="IPR003187">
    <property type="entry name" value="PLipase_A1"/>
</dbReference>
<evidence type="ECO:0000256" key="5">
    <source>
        <dbReference type="ARBA" id="ARBA00010525"/>
    </source>
</evidence>
<dbReference type="EC" id="3.1.1.4" evidence="9"/>
<dbReference type="GO" id="GO:0008800">
    <property type="term" value="F:beta-lactamase activity"/>
    <property type="evidence" value="ECO:0007669"/>
    <property type="project" value="UniProtKB-EC"/>
</dbReference>
<dbReference type="Proteomes" id="UP000593994">
    <property type="component" value="Chromosome"/>
</dbReference>
<evidence type="ECO:0000256" key="6">
    <source>
        <dbReference type="ARBA" id="ARBA00011702"/>
    </source>
</evidence>
<dbReference type="GO" id="GO:0046677">
    <property type="term" value="P:response to antibiotic"/>
    <property type="evidence" value="ECO:0007669"/>
    <property type="project" value="UniProtKB-KW"/>
</dbReference>
<gene>
    <name evidence="25" type="ORF">HUE88_00095</name>
</gene>
<dbReference type="GO" id="GO:0008970">
    <property type="term" value="F:phospholipase A1 activity"/>
    <property type="evidence" value="ECO:0007669"/>
    <property type="project" value="UniProtKB-EC"/>
</dbReference>